<comment type="subcellular location">
    <subcellularLocation>
        <location evidence="1">Nucleus</location>
    </subcellularLocation>
</comment>
<evidence type="ECO:0000256" key="4">
    <source>
        <dbReference type="ARBA" id="ARBA00023163"/>
    </source>
</evidence>
<dbReference type="FunFam" id="4.10.280.10:FF:000022">
    <property type="entry name" value="Basic helix-loop-helix transcription factor"/>
    <property type="match status" value="1"/>
</dbReference>
<evidence type="ECO:0000259" key="7">
    <source>
        <dbReference type="PROSITE" id="PS50888"/>
    </source>
</evidence>
<reference evidence="8 9" key="1">
    <citation type="journal article" date="2014" name="PLoS ONE">
        <title>Global Analysis of Gene Expression Profiles in Physic Nut (Jatropha curcas L.) Seedlings Exposed to Salt Stress.</title>
        <authorList>
            <person name="Zhang L."/>
            <person name="Zhang C."/>
            <person name="Wu P."/>
            <person name="Chen Y."/>
            <person name="Li M."/>
            <person name="Jiang H."/>
            <person name="Wu G."/>
        </authorList>
    </citation>
    <scope>NUCLEOTIDE SEQUENCE [LARGE SCALE GENOMIC DNA]</scope>
    <source>
        <strain evidence="9">cv. GZQX0401</strain>
        <tissue evidence="8">Young leaves</tissue>
    </source>
</reference>
<dbReference type="GO" id="GO:0046983">
    <property type="term" value="F:protein dimerization activity"/>
    <property type="evidence" value="ECO:0007669"/>
    <property type="project" value="InterPro"/>
</dbReference>
<keyword evidence="4" id="KW-0804">Transcription</keyword>
<accession>A0A067KZM4</accession>
<evidence type="ECO:0000313" key="9">
    <source>
        <dbReference type="Proteomes" id="UP000027138"/>
    </source>
</evidence>
<dbReference type="InterPro" id="IPR036638">
    <property type="entry name" value="HLH_DNA-bd_sf"/>
</dbReference>
<dbReference type="Pfam" id="PF00010">
    <property type="entry name" value="HLH"/>
    <property type="match status" value="1"/>
</dbReference>
<keyword evidence="3" id="KW-0238">DNA-binding</keyword>
<dbReference type="AlphaFoldDB" id="A0A067KZM4"/>
<dbReference type="GO" id="GO:0048766">
    <property type="term" value="P:root hair initiation"/>
    <property type="evidence" value="ECO:0007669"/>
    <property type="project" value="UniProtKB-ARBA"/>
</dbReference>
<keyword evidence="2" id="KW-0805">Transcription regulation</keyword>
<dbReference type="SMART" id="SM00353">
    <property type="entry name" value="HLH"/>
    <property type="match status" value="1"/>
</dbReference>
<organism evidence="8 9">
    <name type="scientific">Jatropha curcas</name>
    <name type="common">Barbados nut</name>
    <dbReference type="NCBI Taxonomy" id="180498"/>
    <lineage>
        <taxon>Eukaryota</taxon>
        <taxon>Viridiplantae</taxon>
        <taxon>Streptophyta</taxon>
        <taxon>Embryophyta</taxon>
        <taxon>Tracheophyta</taxon>
        <taxon>Spermatophyta</taxon>
        <taxon>Magnoliopsida</taxon>
        <taxon>eudicotyledons</taxon>
        <taxon>Gunneridae</taxon>
        <taxon>Pentapetalae</taxon>
        <taxon>rosids</taxon>
        <taxon>fabids</taxon>
        <taxon>Malpighiales</taxon>
        <taxon>Euphorbiaceae</taxon>
        <taxon>Crotonoideae</taxon>
        <taxon>Jatropheae</taxon>
        <taxon>Jatropha</taxon>
    </lineage>
</organism>
<evidence type="ECO:0000313" key="8">
    <source>
        <dbReference type="EMBL" id="KDP41632.1"/>
    </source>
</evidence>
<dbReference type="InterPro" id="IPR011598">
    <property type="entry name" value="bHLH_dom"/>
</dbReference>
<name>A0A067KZM4_JATCU</name>
<feature type="compositionally biased region" description="Polar residues" evidence="6">
    <location>
        <begin position="210"/>
        <end position="249"/>
    </location>
</feature>
<sequence>MNMESLAAFPDGEWDFSRMFSTEDQLDFTSELHFTNPSGFPLSNPEANESLFYSWNTLNPYLHFISQENSSSSNSSSTSILPSPNHQNHLFNNFPATNDISTSMDFCIMDERNPGSFLAMYPEVAMAEMGNLDENQPPGADAVSAKESQLKRKFDVSELEVNPSDSAKKKTRVTKDVQKSNRNVKSNKNRKLITPNCNPEEEINAGPDVQASSSCSSDGENASQDSNDCKTLNSNGKTRASRGSATDPQSLYARKRRERINERLRILQTLVPNGTKVDISTMLEEAVHYVKFLQLQIKLLSSDDLWMYAPIAYNGMDIGLNQKISMLL</sequence>
<evidence type="ECO:0000256" key="2">
    <source>
        <dbReference type="ARBA" id="ARBA00023015"/>
    </source>
</evidence>
<dbReference type="GO" id="GO:0000981">
    <property type="term" value="F:DNA-binding transcription factor activity, RNA polymerase II-specific"/>
    <property type="evidence" value="ECO:0007669"/>
    <property type="project" value="TreeGrafter"/>
</dbReference>
<dbReference type="SUPFAM" id="SSF47459">
    <property type="entry name" value="HLH, helix-loop-helix DNA-binding domain"/>
    <property type="match status" value="1"/>
</dbReference>
<feature type="region of interest" description="Disordered" evidence="6">
    <location>
        <begin position="157"/>
        <end position="251"/>
    </location>
</feature>
<dbReference type="GO" id="GO:0005634">
    <property type="term" value="C:nucleus"/>
    <property type="evidence" value="ECO:0007669"/>
    <property type="project" value="UniProtKB-SubCell"/>
</dbReference>
<dbReference type="PANTHER" id="PTHR16223:SF274">
    <property type="entry name" value="TRANSCRIPTION FACTOR BHLH84"/>
    <property type="match status" value="1"/>
</dbReference>
<dbReference type="Proteomes" id="UP000027138">
    <property type="component" value="Unassembled WGS sequence"/>
</dbReference>
<keyword evidence="9" id="KW-1185">Reference proteome</keyword>
<evidence type="ECO:0000256" key="6">
    <source>
        <dbReference type="SAM" id="MobiDB-lite"/>
    </source>
</evidence>
<evidence type="ECO:0000256" key="5">
    <source>
        <dbReference type="ARBA" id="ARBA00023242"/>
    </source>
</evidence>
<keyword evidence="5" id="KW-0539">Nucleus</keyword>
<evidence type="ECO:0000256" key="3">
    <source>
        <dbReference type="ARBA" id="ARBA00023125"/>
    </source>
</evidence>
<dbReference type="STRING" id="180498.A0A067KZM4"/>
<dbReference type="PANTHER" id="PTHR16223">
    <property type="entry name" value="TRANSCRIPTION FACTOR BHLH83-RELATED"/>
    <property type="match status" value="1"/>
</dbReference>
<evidence type="ECO:0000256" key="1">
    <source>
        <dbReference type="ARBA" id="ARBA00004123"/>
    </source>
</evidence>
<proteinExistence type="predicted"/>
<dbReference type="GO" id="GO:0000978">
    <property type="term" value="F:RNA polymerase II cis-regulatory region sequence-specific DNA binding"/>
    <property type="evidence" value="ECO:0007669"/>
    <property type="project" value="TreeGrafter"/>
</dbReference>
<gene>
    <name evidence="8" type="ORF">JCGZ_16039</name>
</gene>
<dbReference type="Gene3D" id="4.10.280.10">
    <property type="entry name" value="Helix-loop-helix DNA-binding domain"/>
    <property type="match status" value="1"/>
</dbReference>
<dbReference type="OrthoDB" id="651283at2759"/>
<feature type="domain" description="BHLH" evidence="7">
    <location>
        <begin position="244"/>
        <end position="293"/>
    </location>
</feature>
<dbReference type="PROSITE" id="PS50888">
    <property type="entry name" value="BHLH"/>
    <property type="match status" value="1"/>
</dbReference>
<dbReference type="CDD" id="cd11454">
    <property type="entry name" value="bHLH_AtIND_like"/>
    <property type="match status" value="1"/>
</dbReference>
<protein>
    <recommendedName>
        <fullName evidence="7">BHLH domain-containing protein</fullName>
    </recommendedName>
</protein>
<dbReference type="EMBL" id="KK914318">
    <property type="protein sequence ID" value="KDP41632.1"/>
    <property type="molecule type" value="Genomic_DNA"/>
</dbReference>
<dbReference type="InterPro" id="IPR045843">
    <property type="entry name" value="IND-like"/>
</dbReference>